<evidence type="ECO:0000313" key="3">
    <source>
        <dbReference type="EMBL" id="SRX93106.1"/>
    </source>
</evidence>
<evidence type="ECO:0000256" key="1">
    <source>
        <dbReference type="SAM" id="Coils"/>
    </source>
</evidence>
<protein>
    <submittedName>
        <fullName evidence="3">Uncharacterized protein</fullName>
    </submittedName>
</protein>
<dbReference type="Proteomes" id="UP000252015">
    <property type="component" value="Unassembled WGS sequence"/>
</dbReference>
<dbReference type="EMBL" id="UEGW01000001">
    <property type="protein sequence ID" value="SRX93106.1"/>
    <property type="molecule type" value="Genomic_DNA"/>
</dbReference>
<proteinExistence type="predicted"/>
<name>A0A375YW75_MYCSH</name>
<reference evidence="3 4" key="1">
    <citation type="submission" date="2018-05" db="EMBL/GenBank/DDBJ databases">
        <authorList>
            <consortium name="IHU Genomes"/>
        </authorList>
    </citation>
    <scope>NUCLEOTIDE SEQUENCE [LARGE SCALE GENOMIC DNA]</scope>
    <source>
        <strain evidence="3 4">P7336</strain>
    </source>
</reference>
<evidence type="ECO:0000313" key="4">
    <source>
        <dbReference type="Proteomes" id="UP000252015"/>
    </source>
</evidence>
<evidence type="ECO:0000256" key="2">
    <source>
        <dbReference type="SAM" id="MobiDB-lite"/>
    </source>
</evidence>
<feature type="coiled-coil region" evidence="1">
    <location>
        <begin position="104"/>
        <end position="138"/>
    </location>
</feature>
<sequence>MTSGSEIPIAERNWPPTDDEIKAERNPTRKAVLVAMRSLLTGDPAPKPINRSKRSIVALANEAGVGRTRLVRGALSDLGDWMDRAVAKQNQIVTPQEHEWHKKLQAMTERALDAERRYKSAREKRTELEAVVQALSEQLQVSIRDRARLQGKLDRMARHSVDVLPLNESSPS</sequence>
<accession>A0A375YW75</accession>
<keyword evidence="1" id="KW-0175">Coiled coil</keyword>
<organism evidence="3 4">
    <name type="scientific">Mycobacterium shimoidei</name>
    <dbReference type="NCBI Taxonomy" id="29313"/>
    <lineage>
        <taxon>Bacteria</taxon>
        <taxon>Bacillati</taxon>
        <taxon>Actinomycetota</taxon>
        <taxon>Actinomycetes</taxon>
        <taxon>Mycobacteriales</taxon>
        <taxon>Mycobacteriaceae</taxon>
        <taxon>Mycobacterium</taxon>
    </lineage>
</organism>
<keyword evidence="4" id="KW-1185">Reference proteome</keyword>
<gene>
    <name evidence="3" type="ORF">MSP7336_01339</name>
</gene>
<dbReference type="AlphaFoldDB" id="A0A375YW75"/>
<feature type="region of interest" description="Disordered" evidence="2">
    <location>
        <begin position="1"/>
        <end position="26"/>
    </location>
</feature>